<keyword evidence="1" id="KW-1133">Transmembrane helix</keyword>
<proteinExistence type="predicted"/>
<keyword evidence="3" id="KW-1185">Reference proteome</keyword>
<keyword evidence="1" id="KW-0812">Transmembrane</keyword>
<gene>
    <name evidence="2" type="ORF">KDM89_20370</name>
</gene>
<evidence type="ECO:0000313" key="3">
    <source>
        <dbReference type="Proteomes" id="UP000680067"/>
    </source>
</evidence>
<feature type="transmembrane region" description="Helical" evidence="1">
    <location>
        <begin position="89"/>
        <end position="110"/>
    </location>
</feature>
<keyword evidence="1" id="KW-0472">Membrane</keyword>
<feature type="non-terminal residue" evidence="2">
    <location>
        <position position="115"/>
    </location>
</feature>
<reference evidence="2" key="1">
    <citation type="submission" date="2021-04" db="EMBL/GenBank/DDBJ databases">
        <title>novel species isolated from subtropical streams in China.</title>
        <authorList>
            <person name="Lu H."/>
        </authorList>
    </citation>
    <scope>NUCLEOTIDE SEQUENCE</scope>
    <source>
        <strain evidence="2">LFS511W</strain>
    </source>
</reference>
<organism evidence="2 3">
    <name type="scientific">Undibacterium luofuense</name>
    <dbReference type="NCBI Taxonomy" id="2828733"/>
    <lineage>
        <taxon>Bacteria</taxon>
        <taxon>Pseudomonadati</taxon>
        <taxon>Pseudomonadota</taxon>
        <taxon>Betaproteobacteria</taxon>
        <taxon>Burkholderiales</taxon>
        <taxon>Oxalobacteraceae</taxon>
        <taxon>Undibacterium</taxon>
    </lineage>
</organism>
<dbReference type="EMBL" id="JAGSPN010000271">
    <property type="protein sequence ID" value="MBR7784493.1"/>
    <property type="molecule type" value="Genomic_DNA"/>
</dbReference>
<comment type="caution">
    <text evidence="2">The sequence shown here is derived from an EMBL/GenBank/DDBJ whole genome shotgun (WGS) entry which is preliminary data.</text>
</comment>
<name>A0A941IA75_9BURK</name>
<dbReference type="RefSeq" id="WP_212689685.1">
    <property type="nucleotide sequence ID" value="NZ_JAGSPN010000271.1"/>
</dbReference>
<evidence type="ECO:0000256" key="1">
    <source>
        <dbReference type="SAM" id="Phobius"/>
    </source>
</evidence>
<evidence type="ECO:0000313" key="2">
    <source>
        <dbReference type="EMBL" id="MBR7784493.1"/>
    </source>
</evidence>
<dbReference type="Proteomes" id="UP000680067">
    <property type="component" value="Unassembled WGS sequence"/>
</dbReference>
<protein>
    <submittedName>
        <fullName evidence="2">Uncharacterized protein</fullName>
    </submittedName>
</protein>
<sequence length="115" mass="12808">MLSVAIWDIEPQAIQKQINLLLENSHIAYVVIQTSTGQQFVGGDVEKIFNAERIVRSIPAPAEQNGHVGVLELVIDKSVLRQEMIRSGLMVLIEVSVLGIFILMTVSTILRRDLE</sequence>
<dbReference type="AlphaFoldDB" id="A0A941IA75"/>
<accession>A0A941IA75</accession>